<dbReference type="GO" id="GO:0016787">
    <property type="term" value="F:hydrolase activity"/>
    <property type="evidence" value="ECO:0007669"/>
    <property type="project" value="UniProtKB-KW"/>
</dbReference>
<dbReference type="SUPFAM" id="SSF53474">
    <property type="entry name" value="alpha/beta-Hydrolases"/>
    <property type="match status" value="1"/>
</dbReference>
<evidence type="ECO:0000256" key="2">
    <source>
        <dbReference type="ARBA" id="ARBA00022801"/>
    </source>
</evidence>
<reference evidence="4 5" key="1">
    <citation type="submission" date="2021-02" db="EMBL/GenBank/DDBJ databases">
        <title>The genome of Marinomonas foliarum JZW.</title>
        <authorList>
            <person name="Sun M."/>
        </authorList>
    </citation>
    <scope>NUCLEOTIDE SEQUENCE [LARGE SCALE GENOMIC DNA]</scope>
    <source>
        <strain evidence="4 5">JZW</strain>
    </source>
</reference>
<sequence>MGKDRISMGNEIVYKLPHTELSGMQWLPKKTSDLKILSLHGWLDNAASFSNLSPHLSDFSHVALDFAGHGLSLHRPAGSFYHLWDYVLDVVSILNQSKQSVWLIGHSMGGAVAMLVAAIAPDKIRGLIILDNMGPLSGSPENRVATMQRAINKMSKYRHGRETSYPTKETMITARMEGFTSISNGASRLLVERGAKQSADGAWSWRHDGKLTFPSPLRMDEASVEAFIQEIKCPTLALVAKGGIYQNDHQLVEKRAAQFPWIKLKWLEGNHHFHLEPDSCFSVATEIQRFIDQN</sequence>
<evidence type="ECO:0000259" key="3">
    <source>
        <dbReference type="Pfam" id="PF00561"/>
    </source>
</evidence>
<dbReference type="Gene3D" id="3.40.50.1820">
    <property type="entry name" value="alpha/beta hydrolase"/>
    <property type="match status" value="1"/>
</dbReference>
<keyword evidence="2 4" id="KW-0378">Hydrolase</keyword>
<dbReference type="Pfam" id="PF00561">
    <property type="entry name" value="Abhydrolase_1"/>
    <property type="match status" value="1"/>
</dbReference>
<protein>
    <submittedName>
        <fullName evidence="4">Alpha/beta hydrolase</fullName>
    </submittedName>
</protein>
<dbReference type="PANTHER" id="PTHR43798">
    <property type="entry name" value="MONOACYLGLYCEROL LIPASE"/>
    <property type="match status" value="1"/>
</dbReference>
<name>A0ABX7IVV2_9GAMM</name>
<dbReference type="Proteomes" id="UP000644167">
    <property type="component" value="Chromosome"/>
</dbReference>
<accession>A0ABX7IVV2</accession>
<gene>
    <name evidence="4" type="ORF">JSY38_00035</name>
</gene>
<proteinExistence type="inferred from homology"/>
<dbReference type="InterPro" id="IPR000073">
    <property type="entry name" value="AB_hydrolase_1"/>
</dbReference>
<evidence type="ECO:0000256" key="1">
    <source>
        <dbReference type="ARBA" id="ARBA00008645"/>
    </source>
</evidence>
<comment type="similarity">
    <text evidence="1">Belongs to the AB hydrolase superfamily.</text>
</comment>
<organism evidence="4 5">
    <name type="scientific">Marinomonas foliarum</name>
    <dbReference type="NCBI Taxonomy" id="491950"/>
    <lineage>
        <taxon>Bacteria</taxon>
        <taxon>Pseudomonadati</taxon>
        <taxon>Pseudomonadota</taxon>
        <taxon>Gammaproteobacteria</taxon>
        <taxon>Oceanospirillales</taxon>
        <taxon>Oceanospirillaceae</taxon>
        <taxon>Marinomonas</taxon>
    </lineage>
</organism>
<dbReference type="EMBL" id="CP070273">
    <property type="protein sequence ID" value="QRV25673.1"/>
    <property type="molecule type" value="Genomic_DNA"/>
</dbReference>
<evidence type="ECO:0000313" key="4">
    <source>
        <dbReference type="EMBL" id="QRV25673.1"/>
    </source>
</evidence>
<keyword evidence="5" id="KW-1185">Reference proteome</keyword>
<dbReference type="PANTHER" id="PTHR43798:SF14">
    <property type="entry name" value="SERINE HYDROLASE-LIKE PROTEIN DDB_G0286239"/>
    <property type="match status" value="1"/>
</dbReference>
<feature type="domain" description="AB hydrolase-1" evidence="3">
    <location>
        <begin position="37"/>
        <end position="136"/>
    </location>
</feature>
<dbReference type="InterPro" id="IPR029058">
    <property type="entry name" value="AB_hydrolase_fold"/>
</dbReference>
<evidence type="ECO:0000313" key="5">
    <source>
        <dbReference type="Proteomes" id="UP000644167"/>
    </source>
</evidence>
<dbReference type="InterPro" id="IPR050266">
    <property type="entry name" value="AB_hydrolase_sf"/>
</dbReference>
<dbReference type="PRINTS" id="PR00111">
    <property type="entry name" value="ABHYDROLASE"/>
</dbReference>